<proteinExistence type="predicted"/>
<dbReference type="InterPro" id="IPR027417">
    <property type="entry name" value="P-loop_NTPase"/>
</dbReference>
<keyword evidence="2" id="KW-1185">Reference proteome</keyword>
<organism evidence="1 2">
    <name type="scientific">Lachnoanaerobaculum saburreum</name>
    <dbReference type="NCBI Taxonomy" id="467210"/>
    <lineage>
        <taxon>Bacteria</taxon>
        <taxon>Bacillati</taxon>
        <taxon>Bacillota</taxon>
        <taxon>Clostridia</taxon>
        <taxon>Lachnospirales</taxon>
        <taxon>Lachnospiraceae</taxon>
        <taxon>Lachnoanaerobaculum</taxon>
    </lineage>
</organism>
<dbReference type="EMBL" id="LSDA01000088">
    <property type="protein sequence ID" value="KXB57511.1"/>
    <property type="molecule type" value="Genomic_DNA"/>
</dbReference>
<comment type="caution">
    <text evidence="1">The sequence shown here is derived from an EMBL/GenBank/DDBJ whole genome shotgun (WGS) entry which is preliminary data.</text>
</comment>
<dbReference type="AlphaFoldDB" id="A0A133ZPZ2"/>
<reference evidence="2" key="1">
    <citation type="submission" date="2016-01" db="EMBL/GenBank/DDBJ databases">
        <authorList>
            <person name="Mitreva M."/>
            <person name="Pepin K.H."/>
            <person name="Mihindukulasuriya K.A."/>
            <person name="Fulton R."/>
            <person name="Fronick C."/>
            <person name="O'Laughlin M."/>
            <person name="Miner T."/>
            <person name="Herter B."/>
            <person name="Rosa B.A."/>
            <person name="Cordes M."/>
            <person name="Tomlinson C."/>
            <person name="Wollam A."/>
            <person name="Palsikar V.B."/>
            <person name="Mardis E.R."/>
            <person name="Wilson R.K."/>
        </authorList>
    </citation>
    <scope>NUCLEOTIDE SEQUENCE [LARGE SCALE GENOMIC DNA]</scope>
    <source>
        <strain evidence="2">DNF00896</strain>
    </source>
</reference>
<dbReference type="OrthoDB" id="9777019at2"/>
<dbReference type="Gene3D" id="3.40.50.10850">
    <property type="entry name" value="Ntrc-like two-domain protein"/>
    <property type="match status" value="1"/>
</dbReference>
<protein>
    <recommendedName>
        <fullName evidence="3">AAA domain-containing protein</fullName>
    </recommendedName>
</protein>
<accession>A0A133ZPZ2</accession>
<name>A0A133ZPZ2_9FIRM</name>
<evidence type="ECO:0000313" key="1">
    <source>
        <dbReference type="EMBL" id="KXB57511.1"/>
    </source>
</evidence>
<sequence>MRRIIAVIDTDIRFALKLSDFLSKEDRIPFKAVAYSSFHMYKSETSLMDVVAFITDIDNVDECIDTGLPVILLSDDAMVESKYSNLTKLFCSIFKFCGVHTIVDELLGFFSRNDSFGLTTVHNNTKVYGVYSPINRCGRSSLSVAIHSYFCSANTSSLLISFDEYDSVFSVLRKENSKDLSDIFYEYKTGDLDFAKLGECISRVEDLNIILPARYNEDLFYLSDNELTKFMNDILSANLFETIVLDFGSIGRRSMQMLDMCEQIFCPVIGEKDGVERKKVADFKALLGRNGYSEVIHKLCEIKSPGESISDDIFNFNRLKRHEFFSQISSLVDGA</sequence>
<evidence type="ECO:0008006" key="3">
    <source>
        <dbReference type="Google" id="ProtNLM"/>
    </source>
</evidence>
<dbReference type="Gene3D" id="3.40.50.300">
    <property type="entry name" value="P-loop containing nucleotide triphosphate hydrolases"/>
    <property type="match status" value="1"/>
</dbReference>
<dbReference type="STRING" id="467210.HMPREF1866_01392"/>
<dbReference type="RefSeq" id="WP_060931161.1">
    <property type="nucleotide sequence ID" value="NZ_KQ959827.1"/>
</dbReference>
<dbReference type="Proteomes" id="UP000070394">
    <property type="component" value="Unassembled WGS sequence"/>
</dbReference>
<evidence type="ECO:0000313" key="2">
    <source>
        <dbReference type="Proteomes" id="UP000070394"/>
    </source>
</evidence>
<dbReference type="PATRIC" id="fig|467210.3.peg.1378"/>
<gene>
    <name evidence="1" type="ORF">HMPREF1866_01392</name>
</gene>